<protein>
    <submittedName>
        <fullName evidence="2">Uncharacterized protein</fullName>
    </submittedName>
</protein>
<keyword evidence="1" id="KW-0812">Transmembrane</keyword>
<proteinExistence type="predicted"/>
<evidence type="ECO:0000313" key="2">
    <source>
        <dbReference type="EMBL" id="GBP37626.1"/>
    </source>
</evidence>
<accession>A0A4C1VFJ5</accession>
<name>A0A4C1VFJ5_EUMVA</name>
<sequence length="98" mass="10940">MFKEDVVTKRGTFTDEVSTLFGPTIAISYLFHLFGCCLSLLQVLSGVRRDVQYNTEMKHLVQYIIRAGYLPCRELTASSSGSSATEYDHDSPTIVVDV</sequence>
<feature type="transmembrane region" description="Helical" evidence="1">
    <location>
        <begin position="20"/>
        <end position="41"/>
    </location>
</feature>
<reference evidence="2 3" key="1">
    <citation type="journal article" date="2019" name="Commun. Biol.">
        <title>The bagworm genome reveals a unique fibroin gene that provides high tensile strength.</title>
        <authorList>
            <person name="Kono N."/>
            <person name="Nakamura H."/>
            <person name="Ohtoshi R."/>
            <person name="Tomita M."/>
            <person name="Numata K."/>
            <person name="Arakawa K."/>
        </authorList>
    </citation>
    <scope>NUCLEOTIDE SEQUENCE [LARGE SCALE GENOMIC DNA]</scope>
</reference>
<dbReference type="EMBL" id="BGZK01000336">
    <property type="protein sequence ID" value="GBP37626.1"/>
    <property type="molecule type" value="Genomic_DNA"/>
</dbReference>
<evidence type="ECO:0000313" key="3">
    <source>
        <dbReference type="Proteomes" id="UP000299102"/>
    </source>
</evidence>
<dbReference type="Proteomes" id="UP000299102">
    <property type="component" value="Unassembled WGS sequence"/>
</dbReference>
<keyword evidence="1" id="KW-0472">Membrane</keyword>
<gene>
    <name evidence="2" type="ORF">EVAR_34663_1</name>
</gene>
<dbReference type="OrthoDB" id="6678752at2759"/>
<organism evidence="2 3">
    <name type="scientific">Eumeta variegata</name>
    <name type="common">Bagworm moth</name>
    <name type="synonym">Eumeta japonica</name>
    <dbReference type="NCBI Taxonomy" id="151549"/>
    <lineage>
        <taxon>Eukaryota</taxon>
        <taxon>Metazoa</taxon>
        <taxon>Ecdysozoa</taxon>
        <taxon>Arthropoda</taxon>
        <taxon>Hexapoda</taxon>
        <taxon>Insecta</taxon>
        <taxon>Pterygota</taxon>
        <taxon>Neoptera</taxon>
        <taxon>Endopterygota</taxon>
        <taxon>Lepidoptera</taxon>
        <taxon>Glossata</taxon>
        <taxon>Ditrysia</taxon>
        <taxon>Tineoidea</taxon>
        <taxon>Psychidae</taxon>
        <taxon>Oiketicinae</taxon>
        <taxon>Eumeta</taxon>
    </lineage>
</organism>
<evidence type="ECO:0000256" key="1">
    <source>
        <dbReference type="SAM" id="Phobius"/>
    </source>
</evidence>
<comment type="caution">
    <text evidence="2">The sequence shown here is derived from an EMBL/GenBank/DDBJ whole genome shotgun (WGS) entry which is preliminary data.</text>
</comment>
<dbReference type="AlphaFoldDB" id="A0A4C1VFJ5"/>
<keyword evidence="1" id="KW-1133">Transmembrane helix</keyword>
<keyword evidence="3" id="KW-1185">Reference proteome</keyword>